<evidence type="ECO:0000256" key="8">
    <source>
        <dbReference type="SAM" id="SignalP"/>
    </source>
</evidence>
<proteinExistence type="inferred from homology"/>
<keyword evidence="4 8" id="KW-0732">Signal</keyword>
<dbReference type="InterPro" id="IPR050430">
    <property type="entry name" value="Peptidase_S1"/>
</dbReference>
<protein>
    <recommendedName>
        <fullName evidence="9">Peptidase S1 domain-containing protein</fullName>
    </recommendedName>
</protein>
<dbReference type="Proteomes" id="UP001162060">
    <property type="component" value="Unassembled WGS sequence"/>
</dbReference>
<evidence type="ECO:0000256" key="3">
    <source>
        <dbReference type="ARBA" id="ARBA00022525"/>
    </source>
</evidence>
<accession>A0AAV1TTT1</accession>
<dbReference type="InterPro" id="IPR001314">
    <property type="entry name" value="Peptidase_S1A"/>
</dbReference>
<dbReference type="InterPro" id="IPR001254">
    <property type="entry name" value="Trypsin_dom"/>
</dbReference>
<dbReference type="Pfam" id="PF00089">
    <property type="entry name" value="Trypsin"/>
    <property type="match status" value="1"/>
</dbReference>
<gene>
    <name evidence="10" type="ORF">PM001_LOCUS10211</name>
</gene>
<feature type="signal peptide" evidence="8">
    <location>
        <begin position="1"/>
        <end position="19"/>
    </location>
</feature>
<dbReference type="GO" id="GO:0005576">
    <property type="term" value="C:extracellular region"/>
    <property type="evidence" value="ECO:0007669"/>
    <property type="project" value="UniProtKB-SubCell"/>
</dbReference>
<evidence type="ECO:0000256" key="1">
    <source>
        <dbReference type="ARBA" id="ARBA00004613"/>
    </source>
</evidence>
<comment type="similarity">
    <text evidence="2">Belongs to the peptidase S1 family.</text>
</comment>
<dbReference type="Gene3D" id="2.40.10.10">
    <property type="entry name" value="Trypsin-like serine proteases"/>
    <property type="match status" value="1"/>
</dbReference>
<evidence type="ECO:0000313" key="10">
    <source>
        <dbReference type="EMBL" id="CAK7925061.1"/>
    </source>
</evidence>
<dbReference type="InterPro" id="IPR043504">
    <property type="entry name" value="Peptidase_S1_PA_chymotrypsin"/>
</dbReference>
<dbReference type="SMART" id="SM00020">
    <property type="entry name" value="Tryp_SPc"/>
    <property type="match status" value="1"/>
</dbReference>
<dbReference type="PROSITE" id="PS50240">
    <property type="entry name" value="TRYPSIN_DOM"/>
    <property type="match status" value="1"/>
</dbReference>
<name>A0AAV1TTT1_9STRA</name>
<dbReference type="PRINTS" id="PR00722">
    <property type="entry name" value="CHYMOTRYPSIN"/>
</dbReference>
<dbReference type="EMBL" id="CAKLBY020000086">
    <property type="protein sequence ID" value="CAK7925061.1"/>
    <property type="molecule type" value="Genomic_DNA"/>
</dbReference>
<keyword evidence="7" id="KW-0325">Glycoprotein</keyword>
<dbReference type="SUPFAM" id="SSF50494">
    <property type="entry name" value="Trypsin-like serine proteases"/>
    <property type="match status" value="1"/>
</dbReference>
<evidence type="ECO:0000256" key="4">
    <source>
        <dbReference type="ARBA" id="ARBA00022729"/>
    </source>
</evidence>
<feature type="chain" id="PRO_5043864114" description="Peptidase S1 domain-containing protein" evidence="8">
    <location>
        <begin position="20"/>
        <end position="259"/>
    </location>
</feature>
<evidence type="ECO:0000256" key="7">
    <source>
        <dbReference type="ARBA" id="ARBA00023180"/>
    </source>
</evidence>
<dbReference type="GO" id="GO:0006508">
    <property type="term" value="P:proteolysis"/>
    <property type="evidence" value="ECO:0007669"/>
    <property type="project" value="InterPro"/>
</dbReference>
<sequence length="259" mass="26962">MKIIVPLLSSSILIGPVAGIIGGNELMKARTYVAGIRTTVDPKSEDNFSHCGGVLITSTHVLTTASCAEAAPANFVSVGAYFVNGGEDGEEIKVRSVTKHPQFNRNTLSNDFAVLTLEKKCSKKPVQLPAPGGADIRSGMWVTAMGWGLTSASADAMSSEKLKELHQQIIPNDVCRKALKSTTIGMSHVCAGGQRGQSPCVGDMGGPVIRGDASVDGNDVLIGLIAGSDGCGVKQGIPAIYARVSSVLPWINSVVKNSK</sequence>
<evidence type="ECO:0000256" key="5">
    <source>
        <dbReference type="ARBA" id="ARBA00023026"/>
    </source>
</evidence>
<dbReference type="PANTHER" id="PTHR24276">
    <property type="entry name" value="POLYSERASE-RELATED"/>
    <property type="match status" value="1"/>
</dbReference>
<dbReference type="GO" id="GO:0004252">
    <property type="term" value="F:serine-type endopeptidase activity"/>
    <property type="evidence" value="ECO:0007669"/>
    <property type="project" value="InterPro"/>
</dbReference>
<dbReference type="InterPro" id="IPR009003">
    <property type="entry name" value="Peptidase_S1_PA"/>
</dbReference>
<comment type="subcellular location">
    <subcellularLocation>
        <location evidence="1">Secreted</location>
    </subcellularLocation>
</comment>
<organism evidence="10 11">
    <name type="scientific">Peronospora matthiolae</name>
    <dbReference type="NCBI Taxonomy" id="2874970"/>
    <lineage>
        <taxon>Eukaryota</taxon>
        <taxon>Sar</taxon>
        <taxon>Stramenopiles</taxon>
        <taxon>Oomycota</taxon>
        <taxon>Peronosporomycetes</taxon>
        <taxon>Peronosporales</taxon>
        <taxon>Peronosporaceae</taxon>
        <taxon>Peronospora</taxon>
    </lineage>
</organism>
<evidence type="ECO:0000256" key="2">
    <source>
        <dbReference type="ARBA" id="ARBA00007664"/>
    </source>
</evidence>
<evidence type="ECO:0000256" key="6">
    <source>
        <dbReference type="ARBA" id="ARBA00023157"/>
    </source>
</evidence>
<reference evidence="10" key="1">
    <citation type="submission" date="2024-01" db="EMBL/GenBank/DDBJ databases">
        <authorList>
            <person name="Webb A."/>
        </authorList>
    </citation>
    <scope>NUCLEOTIDE SEQUENCE</scope>
    <source>
        <strain evidence="10">Pm1</strain>
    </source>
</reference>
<dbReference type="PANTHER" id="PTHR24276:SF98">
    <property type="entry name" value="FI18310P1-RELATED"/>
    <property type="match status" value="1"/>
</dbReference>
<keyword evidence="6" id="KW-1015">Disulfide bond</keyword>
<comment type="caution">
    <text evidence="10">The sequence shown here is derived from an EMBL/GenBank/DDBJ whole genome shotgun (WGS) entry which is preliminary data.</text>
</comment>
<evidence type="ECO:0000259" key="9">
    <source>
        <dbReference type="PROSITE" id="PS50240"/>
    </source>
</evidence>
<keyword evidence="5" id="KW-0843">Virulence</keyword>
<dbReference type="CDD" id="cd00190">
    <property type="entry name" value="Tryp_SPc"/>
    <property type="match status" value="1"/>
</dbReference>
<dbReference type="AlphaFoldDB" id="A0AAV1TTT1"/>
<keyword evidence="3" id="KW-0964">Secreted</keyword>
<feature type="domain" description="Peptidase S1" evidence="9">
    <location>
        <begin position="20"/>
        <end position="256"/>
    </location>
</feature>
<evidence type="ECO:0000313" key="11">
    <source>
        <dbReference type="Proteomes" id="UP001162060"/>
    </source>
</evidence>